<accession>A0A533IDR2</accession>
<feature type="region of interest" description="Disordered" evidence="1">
    <location>
        <begin position="208"/>
        <end position="232"/>
    </location>
</feature>
<evidence type="ECO:0000256" key="1">
    <source>
        <dbReference type="SAM" id="MobiDB-lite"/>
    </source>
</evidence>
<dbReference type="Gene3D" id="3.10.180.10">
    <property type="entry name" value="2,3-Dihydroxybiphenyl 1,2-Dioxygenase, domain 1"/>
    <property type="match status" value="1"/>
</dbReference>
<dbReference type="Proteomes" id="UP000315344">
    <property type="component" value="Unassembled WGS sequence"/>
</dbReference>
<dbReference type="InterPro" id="IPR029068">
    <property type="entry name" value="Glyas_Bleomycin-R_OHBP_Dase"/>
</dbReference>
<feature type="domain" description="Glyoxalase-like" evidence="2">
    <location>
        <begin position="45"/>
        <end position="199"/>
    </location>
</feature>
<dbReference type="AlphaFoldDB" id="A0A533IDR2"/>
<evidence type="ECO:0000259" key="2">
    <source>
        <dbReference type="Pfam" id="PF13468"/>
    </source>
</evidence>
<dbReference type="Pfam" id="PF13468">
    <property type="entry name" value="Glyoxalase_3"/>
    <property type="match status" value="1"/>
</dbReference>
<evidence type="ECO:0000313" key="4">
    <source>
        <dbReference type="Proteomes" id="UP000315344"/>
    </source>
</evidence>
<evidence type="ECO:0000313" key="3">
    <source>
        <dbReference type="EMBL" id="TKW68260.1"/>
    </source>
</evidence>
<dbReference type="EMBL" id="VAFL01000002">
    <property type="protein sequence ID" value="TKW68260.1"/>
    <property type="molecule type" value="Genomic_DNA"/>
</dbReference>
<reference evidence="3 4" key="1">
    <citation type="journal article" date="2017" name="Nat. Commun.">
        <title>In situ click chemistry generation of cyclooxygenase-2 inhibitors.</title>
        <authorList>
            <person name="Bhardwaj A."/>
            <person name="Kaur J."/>
            <person name="Wuest M."/>
            <person name="Wuest F."/>
        </authorList>
    </citation>
    <scope>NUCLEOTIDE SEQUENCE [LARGE SCALE GENOMIC DNA]</scope>
    <source>
        <strain evidence="3">S2_012_000_R3_94</strain>
    </source>
</reference>
<protein>
    <submittedName>
        <fullName evidence="3">VOC family protein</fullName>
    </submittedName>
</protein>
<organism evidence="3 4">
    <name type="scientific">Paracoccus denitrificans</name>
    <dbReference type="NCBI Taxonomy" id="266"/>
    <lineage>
        <taxon>Bacteria</taxon>
        <taxon>Pseudomonadati</taxon>
        <taxon>Pseudomonadota</taxon>
        <taxon>Alphaproteobacteria</taxon>
        <taxon>Rhodobacterales</taxon>
        <taxon>Paracoccaceae</taxon>
        <taxon>Paracoccus</taxon>
    </lineage>
</organism>
<dbReference type="InterPro" id="IPR025870">
    <property type="entry name" value="Glyoxalase-like_dom"/>
</dbReference>
<name>A0A533IDR2_PARDE</name>
<comment type="caution">
    <text evidence="3">The sequence shown here is derived from an EMBL/GenBank/DDBJ whole genome shotgun (WGS) entry which is preliminary data.</text>
</comment>
<sequence>MAPSSAAPSSRKSPRAGQWTKFWHSSRHWLTARIEADMAAPMPEFDHLVIASTDLAEGEAWLSGLLQAAPEQGGKHAFMGTHNRLWRLGVREYIELIATDPHGQIPPYPRWFGLDDFNGPPRPVGWVCRMPRLKAPEHSSVMEAARGDLRWRITIPDTGVSAFGGLDPLRIDWGDSGHPADAMPDHGFRLLALDLSHTERLKLPLTDPRIRTSQGDPGMRAHISTPHGKVTL</sequence>
<gene>
    <name evidence="3" type="ORF">DI616_03945</name>
</gene>
<proteinExistence type="predicted"/>